<dbReference type="Proteomes" id="UP001177212">
    <property type="component" value="Unassembled WGS sequence"/>
</dbReference>
<evidence type="ECO:0000313" key="2">
    <source>
        <dbReference type="Proteomes" id="UP001177212"/>
    </source>
</evidence>
<protein>
    <submittedName>
        <fullName evidence="1">Uncharacterized protein</fullName>
    </submittedName>
</protein>
<gene>
    <name evidence="1" type="ORF">Q8W34_14110</name>
</gene>
<dbReference type="RefSeq" id="WP_305472504.1">
    <property type="nucleotide sequence ID" value="NZ_JAUYVT010000014.1"/>
</dbReference>
<reference evidence="1" key="1">
    <citation type="submission" date="2023-07" db="EMBL/GenBank/DDBJ databases">
        <title>Genome content predicts the carbon catabolic preferences of heterotrophic bacteria.</title>
        <authorList>
            <person name="Gralka M."/>
        </authorList>
    </citation>
    <scope>NUCLEOTIDE SEQUENCE</scope>
    <source>
        <strain evidence="1">4G09</strain>
    </source>
</reference>
<name>A0ABT9FH06_9GAMM</name>
<accession>A0ABT9FH06</accession>
<sequence length="83" mass="9176">MKKNVECFGKLDSSTITNIESLLDSSLALYDNGASNYFIDMDEIESQELDSSDVDSILPKLAEIFKVEESVLKDVSLVAFYGS</sequence>
<keyword evidence="2" id="KW-1185">Reference proteome</keyword>
<comment type="caution">
    <text evidence="1">The sequence shown here is derived from an EMBL/GenBank/DDBJ whole genome shotgun (WGS) entry which is preliminary data.</text>
</comment>
<evidence type="ECO:0000313" key="1">
    <source>
        <dbReference type="EMBL" id="MDP2565776.1"/>
    </source>
</evidence>
<dbReference type="EMBL" id="JAUYVT010000014">
    <property type="protein sequence ID" value="MDP2565776.1"/>
    <property type="molecule type" value="Genomic_DNA"/>
</dbReference>
<proteinExistence type="predicted"/>
<organism evidence="1 2">
    <name type="scientific">Pseudoalteromonas marina</name>
    <dbReference type="NCBI Taxonomy" id="267375"/>
    <lineage>
        <taxon>Bacteria</taxon>
        <taxon>Pseudomonadati</taxon>
        <taxon>Pseudomonadota</taxon>
        <taxon>Gammaproteobacteria</taxon>
        <taxon>Alteromonadales</taxon>
        <taxon>Pseudoalteromonadaceae</taxon>
        <taxon>Pseudoalteromonas</taxon>
    </lineage>
</organism>